<dbReference type="PANTHER" id="PTHR42852">
    <property type="entry name" value="THIOL:DISULFIDE INTERCHANGE PROTEIN DSBE"/>
    <property type="match status" value="1"/>
</dbReference>
<gene>
    <name evidence="1" type="ORF">C1H71_17820</name>
</gene>
<dbReference type="RefSeq" id="WP_130107713.1">
    <property type="nucleotide sequence ID" value="NZ_CP025781.1"/>
</dbReference>
<protein>
    <submittedName>
        <fullName evidence="1">Alkyl hydroperoxide reductase</fullName>
    </submittedName>
</protein>
<sequence>MSHHQAPELLVSQWFNQPVQSLASLRGRVVLLHAFQMLCPGCVSHGIPQAVAVSRNFAPDELLVIGLHTVFEHHAVMGADALQVFLHEYRIPFSVGIDQAADNSSIPLTMQAYAMQGTPTFVLIDRQGVIRMQHFGMLDDLQLGVAIGRLLAEPIAVDKMVENLDPLKCDVEKCRI</sequence>
<dbReference type="InterPro" id="IPR036249">
    <property type="entry name" value="Thioredoxin-like_sf"/>
</dbReference>
<name>A0A7G3GDG5_9NEIS</name>
<evidence type="ECO:0000313" key="2">
    <source>
        <dbReference type="Proteomes" id="UP000515917"/>
    </source>
</evidence>
<dbReference type="InterPro" id="IPR050553">
    <property type="entry name" value="Thioredoxin_ResA/DsbE_sf"/>
</dbReference>
<accession>A0A7G3GDG5</accession>
<organism evidence="1 2">
    <name type="scientific">Iodobacter fluviatilis</name>
    <dbReference type="NCBI Taxonomy" id="537"/>
    <lineage>
        <taxon>Bacteria</taxon>
        <taxon>Pseudomonadati</taxon>
        <taxon>Pseudomonadota</taxon>
        <taxon>Betaproteobacteria</taxon>
        <taxon>Neisseriales</taxon>
        <taxon>Chitinibacteraceae</taxon>
        <taxon>Iodobacter</taxon>
    </lineage>
</organism>
<evidence type="ECO:0000313" key="1">
    <source>
        <dbReference type="EMBL" id="QBC45208.1"/>
    </source>
</evidence>
<keyword evidence="2" id="KW-1185">Reference proteome</keyword>
<reference evidence="1 2" key="1">
    <citation type="submission" date="2018-01" db="EMBL/GenBank/DDBJ databases">
        <title>Genome sequence of Iodobacter sp. strain PCH194 isolated from Indian Trans-Himalaya.</title>
        <authorList>
            <person name="Kumar V."/>
            <person name="Thakur V."/>
            <person name="Kumar S."/>
            <person name="Singh D."/>
        </authorList>
    </citation>
    <scope>NUCLEOTIDE SEQUENCE [LARGE SCALE GENOMIC DNA]</scope>
    <source>
        <strain evidence="1 2">PCH194</strain>
    </source>
</reference>
<dbReference type="SUPFAM" id="SSF52833">
    <property type="entry name" value="Thioredoxin-like"/>
    <property type="match status" value="1"/>
</dbReference>
<dbReference type="AlphaFoldDB" id="A0A7G3GDG5"/>
<dbReference type="KEGG" id="ifl:C1H71_17820"/>
<dbReference type="Proteomes" id="UP000515917">
    <property type="component" value="Chromosome"/>
</dbReference>
<dbReference type="Gene3D" id="3.40.30.10">
    <property type="entry name" value="Glutaredoxin"/>
    <property type="match status" value="1"/>
</dbReference>
<dbReference type="PANTHER" id="PTHR42852:SF13">
    <property type="entry name" value="PROTEIN DIPZ"/>
    <property type="match status" value="1"/>
</dbReference>
<proteinExistence type="predicted"/>
<dbReference type="EMBL" id="CP025781">
    <property type="protein sequence ID" value="QBC45208.1"/>
    <property type="molecule type" value="Genomic_DNA"/>
</dbReference>